<feature type="compositionally biased region" description="Basic and acidic residues" evidence="1">
    <location>
        <begin position="158"/>
        <end position="196"/>
    </location>
</feature>
<dbReference type="EMBL" id="VDMD01000001">
    <property type="protein sequence ID" value="TRM69245.1"/>
    <property type="molecule type" value="Genomic_DNA"/>
</dbReference>
<evidence type="ECO:0000313" key="3">
    <source>
        <dbReference type="Proteomes" id="UP000320762"/>
    </source>
</evidence>
<dbReference type="OrthoDB" id="3164380at2759"/>
<organism evidence="2 3">
    <name type="scientific">Schizophyllum amplum</name>
    <dbReference type="NCBI Taxonomy" id="97359"/>
    <lineage>
        <taxon>Eukaryota</taxon>
        <taxon>Fungi</taxon>
        <taxon>Dikarya</taxon>
        <taxon>Basidiomycota</taxon>
        <taxon>Agaricomycotina</taxon>
        <taxon>Agaricomycetes</taxon>
        <taxon>Agaricomycetidae</taxon>
        <taxon>Agaricales</taxon>
        <taxon>Schizophyllaceae</taxon>
        <taxon>Schizophyllum</taxon>
    </lineage>
</organism>
<keyword evidence="3" id="KW-1185">Reference proteome</keyword>
<comment type="caution">
    <text evidence="2">The sequence shown here is derived from an EMBL/GenBank/DDBJ whole genome shotgun (WGS) entry which is preliminary data.</text>
</comment>
<feature type="region of interest" description="Disordered" evidence="1">
    <location>
        <begin position="158"/>
        <end position="229"/>
    </location>
</feature>
<dbReference type="Proteomes" id="UP000320762">
    <property type="component" value="Unassembled WGS sequence"/>
</dbReference>
<evidence type="ECO:0000313" key="2">
    <source>
        <dbReference type="EMBL" id="TRM69245.1"/>
    </source>
</evidence>
<reference evidence="2 3" key="1">
    <citation type="journal article" date="2019" name="New Phytol.">
        <title>Comparative genomics reveals unique wood-decay strategies and fruiting body development in the Schizophyllaceae.</title>
        <authorList>
            <person name="Almasi E."/>
            <person name="Sahu N."/>
            <person name="Krizsan K."/>
            <person name="Balint B."/>
            <person name="Kovacs G.M."/>
            <person name="Kiss B."/>
            <person name="Cseklye J."/>
            <person name="Drula E."/>
            <person name="Henrissat B."/>
            <person name="Nagy I."/>
            <person name="Chovatia M."/>
            <person name="Adam C."/>
            <person name="LaButti K."/>
            <person name="Lipzen A."/>
            <person name="Riley R."/>
            <person name="Grigoriev I.V."/>
            <person name="Nagy L.G."/>
        </authorList>
    </citation>
    <scope>NUCLEOTIDE SEQUENCE [LARGE SCALE GENOMIC DNA]</scope>
    <source>
        <strain evidence="2 3">NL-1724</strain>
    </source>
</reference>
<name>A0A550CWS6_9AGAR</name>
<sequence length="229" mass="25413">MTSRNVFSHFACLDDVIQVIHQDREIFVLMSNVSSTSWRIHISLQGVEGRWWDGEWQEADVFKIVSTKASEKLLQNFSTKLRETIVKGDICVGDWDPKSDTKINLTLGPSAKKPLHMPLEEMQAGDAAAFASSLLLKVAQNAQSRQCRLLPSVADLTPAKEADTDSAKSPDKGGHASTAEDKKRPRIDFGDADRIPPPRVLKGASLANPIKKARRYQPLQFADSDEEDD</sequence>
<protein>
    <submittedName>
        <fullName evidence="2">Uncharacterized protein</fullName>
    </submittedName>
</protein>
<accession>A0A550CWS6</accession>
<dbReference type="AlphaFoldDB" id="A0A550CWS6"/>
<evidence type="ECO:0000256" key="1">
    <source>
        <dbReference type="SAM" id="MobiDB-lite"/>
    </source>
</evidence>
<gene>
    <name evidence="2" type="ORF">BD626DRAFT_473445</name>
</gene>
<proteinExistence type="predicted"/>